<organism evidence="1 2">
    <name type="scientific">Biomphalaria pfeifferi</name>
    <name type="common">Bloodfluke planorb</name>
    <name type="synonym">Freshwater snail</name>
    <dbReference type="NCBI Taxonomy" id="112525"/>
    <lineage>
        <taxon>Eukaryota</taxon>
        <taxon>Metazoa</taxon>
        <taxon>Spiralia</taxon>
        <taxon>Lophotrochozoa</taxon>
        <taxon>Mollusca</taxon>
        <taxon>Gastropoda</taxon>
        <taxon>Heterobranchia</taxon>
        <taxon>Euthyneura</taxon>
        <taxon>Panpulmonata</taxon>
        <taxon>Hygrophila</taxon>
        <taxon>Lymnaeoidea</taxon>
        <taxon>Planorbidae</taxon>
        <taxon>Biomphalaria</taxon>
    </lineage>
</organism>
<proteinExistence type="predicted"/>
<keyword evidence="1" id="KW-0675">Receptor</keyword>
<comment type="caution">
    <text evidence="1">The sequence shown here is derived from an EMBL/GenBank/DDBJ whole genome shotgun (WGS) entry which is preliminary data.</text>
</comment>
<keyword evidence="2" id="KW-1185">Reference proteome</keyword>
<sequence length="53" mass="6146">KSEDCVWKFARAKLWISFIEPGTTLSIPFDIIPTPIAVVRLFRGLRNVFLINR</sequence>
<reference evidence="1" key="2">
    <citation type="submission" date="2023-04" db="EMBL/GenBank/DDBJ databases">
        <authorList>
            <person name="Bu L."/>
            <person name="Lu L."/>
            <person name="Laidemitt M.R."/>
            <person name="Zhang S.M."/>
            <person name="Mutuku M."/>
            <person name="Mkoji G."/>
            <person name="Steinauer M."/>
            <person name="Loker E.S."/>
        </authorList>
    </citation>
    <scope>NUCLEOTIDE SEQUENCE</scope>
    <source>
        <strain evidence="1">KasaAsao</strain>
        <tissue evidence="1">Whole Snail</tissue>
    </source>
</reference>
<dbReference type="AlphaFoldDB" id="A0AAD8AUP7"/>
<evidence type="ECO:0000313" key="1">
    <source>
        <dbReference type="EMBL" id="KAK0042732.1"/>
    </source>
</evidence>
<name>A0AAD8AUP7_BIOPF</name>
<gene>
    <name evidence="1" type="ORF">Bpfe_027882</name>
</gene>
<feature type="non-terminal residue" evidence="1">
    <location>
        <position position="1"/>
    </location>
</feature>
<reference evidence="1" key="1">
    <citation type="journal article" date="2023" name="PLoS Negl. Trop. Dis.">
        <title>A genome sequence for Biomphalaria pfeifferi, the major vector snail for the human-infecting parasite Schistosoma mansoni.</title>
        <authorList>
            <person name="Bu L."/>
            <person name="Lu L."/>
            <person name="Laidemitt M.R."/>
            <person name="Zhang S.M."/>
            <person name="Mutuku M."/>
            <person name="Mkoji G."/>
            <person name="Steinauer M."/>
            <person name="Loker E.S."/>
        </authorList>
    </citation>
    <scope>NUCLEOTIDE SEQUENCE</scope>
    <source>
        <strain evidence="1">KasaAsao</strain>
    </source>
</reference>
<feature type="non-terminal residue" evidence="1">
    <location>
        <position position="53"/>
    </location>
</feature>
<protein>
    <submittedName>
        <fullName evidence="1">Short transient receptor potential channel 3</fullName>
    </submittedName>
</protein>
<dbReference type="Proteomes" id="UP001233172">
    <property type="component" value="Unassembled WGS sequence"/>
</dbReference>
<accession>A0AAD8AUP7</accession>
<dbReference type="EMBL" id="JASAOG010000234">
    <property type="protein sequence ID" value="KAK0042732.1"/>
    <property type="molecule type" value="Genomic_DNA"/>
</dbReference>
<evidence type="ECO:0000313" key="2">
    <source>
        <dbReference type="Proteomes" id="UP001233172"/>
    </source>
</evidence>